<feature type="region of interest" description="Disordered" evidence="1">
    <location>
        <begin position="102"/>
        <end position="122"/>
    </location>
</feature>
<sequence>MSRLLHRQFLLWTTVIILTIGSAVSAAMMAPDRTDATKATLAMLGMTLDDICSDHAHADQSHDEHEHRCPYCHLLSETPLPTPVTIALVLMPFSGWQQARDLHRRAQARDHARSPRAPPVFI</sequence>
<dbReference type="RefSeq" id="WP_093447107.1">
    <property type="nucleotide sequence ID" value="NZ_FNZG01000001.1"/>
</dbReference>
<reference evidence="2 3" key="1">
    <citation type="submission" date="2016-10" db="EMBL/GenBank/DDBJ databases">
        <authorList>
            <person name="de Groot N.N."/>
        </authorList>
    </citation>
    <scope>NUCLEOTIDE SEQUENCE [LARGE SCALE GENOMIC DNA]</scope>
    <source>
        <strain evidence="2 3">DSM 29619</strain>
    </source>
</reference>
<evidence type="ECO:0000313" key="2">
    <source>
        <dbReference type="EMBL" id="SFC90762.1"/>
    </source>
</evidence>
<dbReference type="OrthoDB" id="7871900at2"/>
<dbReference type="EMBL" id="FOLX01000001">
    <property type="protein sequence ID" value="SFC90762.1"/>
    <property type="molecule type" value="Genomic_DNA"/>
</dbReference>
<name>A0A1I1N0S4_9RHOB</name>
<evidence type="ECO:0008006" key="4">
    <source>
        <dbReference type="Google" id="ProtNLM"/>
    </source>
</evidence>
<gene>
    <name evidence="2" type="ORF">SAMN05421762_2695</name>
</gene>
<accession>A0A1I1N0S4</accession>
<dbReference type="Proteomes" id="UP000231644">
    <property type="component" value="Unassembled WGS sequence"/>
</dbReference>
<keyword evidence="3" id="KW-1185">Reference proteome</keyword>
<evidence type="ECO:0000256" key="1">
    <source>
        <dbReference type="SAM" id="MobiDB-lite"/>
    </source>
</evidence>
<evidence type="ECO:0000313" key="3">
    <source>
        <dbReference type="Proteomes" id="UP000231644"/>
    </source>
</evidence>
<protein>
    <recommendedName>
        <fullName evidence="4">DUF2946 domain-containing protein</fullName>
    </recommendedName>
</protein>
<dbReference type="InterPro" id="IPR021333">
    <property type="entry name" value="DUF2946"/>
</dbReference>
<organism evidence="2 3">
    <name type="scientific">Pseudooceanicola nitratireducens</name>
    <dbReference type="NCBI Taxonomy" id="517719"/>
    <lineage>
        <taxon>Bacteria</taxon>
        <taxon>Pseudomonadati</taxon>
        <taxon>Pseudomonadota</taxon>
        <taxon>Alphaproteobacteria</taxon>
        <taxon>Rhodobacterales</taxon>
        <taxon>Paracoccaceae</taxon>
        <taxon>Pseudooceanicola</taxon>
    </lineage>
</organism>
<proteinExistence type="predicted"/>
<dbReference type="AlphaFoldDB" id="A0A1I1N0S4"/>
<dbReference type="Pfam" id="PF11162">
    <property type="entry name" value="DUF2946"/>
    <property type="match status" value="1"/>
</dbReference>